<dbReference type="EC" id="1.11.1.5" evidence="11"/>
<name>A0A916JL00_9FLAO</name>
<gene>
    <name evidence="11" type="primary">ccp_3</name>
    <name evidence="11" type="ORF">CRYO30217_00906</name>
</gene>
<dbReference type="InterPro" id="IPR026259">
    <property type="entry name" value="MauG/Cytc_peroxidase"/>
</dbReference>
<evidence type="ECO:0000256" key="5">
    <source>
        <dbReference type="ARBA" id="ARBA00022764"/>
    </source>
</evidence>
<evidence type="ECO:0000256" key="6">
    <source>
        <dbReference type="ARBA" id="ARBA00023002"/>
    </source>
</evidence>
<keyword evidence="5" id="KW-0574">Periplasm</keyword>
<dbReference type="InterPro" id="IPR051395">
    <property type="entry name" value="Cytochrome_c_Peroxidase/MauG"/>
</dbReference>
<dbReference type="PANTHER" id="PTHR30600:SF10">
    <property type="entry name" value="BLL6722 PROTEIN"/>
    <property type="match status" value="1"/>
</dbReference>
<keyword evidence="2 8" id="KW-0349">Heme</keyword>
<dbReference type="GO" id="GO:0042597">
    <property type="term" value="C:periplasmic space"/>
    <property type="evidence" value="ECO:0007669"/>
    <property type="project" value="UniProtKB-SubCell"/>
</dbReference>
<comment type="subcellular location">
    <subcellularLocation>
        <location evidence="1">Periplasm</location>
    </subcellularLocation>
</comment>
<keyword evidence="6 11" id="KW-0560">Oxidoreductase</keyword>
<dbReference type="Pfam" id="PF03150">
    <property type="entry name" value="CCP_MauG"/>
    <property type="match status" value="1"/>
</dbReference>
<comment type="PTM">
    <text evidence="8">Binds 2 heme groups per subunit.</text>
</comment>
<evidence type="ECO:0000256" key="4">
    <source>
        <dbReference type="ARBA" id="ARBA00022729"/>
    </source>
</evidence>
<evidence type="ECO:0000256" key="7">
    <source>
        <dbReference type="ARBA" id="ARBA00023004"/>
    </source>
</evidence>
<dbReference type="InterPro" id="IPR009056">
    <property type="entry name" value="Cyt_c-like_dom"/>
</dbReference>
<keyword evidence="4" id="KW-0732">Signal</keyword>
<sequence>MKPVALIIALISTVSLIELSIPSNLSEEMIEWPAYQYDTISNPLTAEKIYLGRVLFYDPILSSDSTISCASCHSQYSAFTHVDHQLSHGIADRIGTRNSPALMNLAYQKQFMWDGAIHNLDAQALAPISHPDEMGENIENVVYKLNHNPSYQQLFQAAFGNPVVTGEHTLKAIGAFMATLESKNAKFDQVMAGNNEFTDQERNGYQLFLKNCASCHQAPLFTSNEFVWNGLPVDSSLNDFGRMKITNSSEDSLHFKIPTLRNIEFSYPYMHDGRFQTLREVLNFYTSEVPLENDHLDHRLQRPISLTDHEKTDLVAFLLTLTDKEFLFNQKYSFPFEFFFPQTKDE</sequence>
<dbReference type="InterPro" id="IPR036909">
    <property type="entry name" value="Cyt_c-like_dom_sf"/>
</dbReference>
<evidence type="ECO:0000313" key="11">
    <source>
        <dbReference type="EMBL" id="CAG5079284.1"/>
    </source>
</evidence>
<dbReference type="PANTHER" id="PTHR30600">
    <property type="entry name" value="CYTOCHROME C PEROXIDASE-RELATED"/>
    <property type="match status" value="1"/>
</dbReference>
<organism evidence="11 12">
    <name type="scientific">Parvicella tangerina</name>
    <dbReference type="NCBI Taxonomy" id="2829795"/>
    <lineage>
        <taxon>Bacteria</taxon>
        <taxon>Pseudomonadati</taxon>
        <taxon>Bacteroidota</taxon>
        <taxon>Flavobacteriia</taxon>
        <taxon>Flavobacteriales</taxon>
        <taxon>Parvicellaceae</taxon>
        <taxon>Parvicella</taxon>
    </lineage>
</organism>
<dbReference type="Proteomes" id="UP000683507">
    <property type="component" value="Chromosome"/>
</dbReference>
<evidence type="ECO:0000256" key="8">
    <source>
        <dbReference type="PIRSR" id="PIRSR000294-1"/>
    </source>
</evidence>
<reference evidence="11" key="1">
    <citation type="submission" date="2021-04" db="EMBL/GenBank/DDBJ databases">
        <authorList>
            <person name="Rodrigo-Torres L."/>
            <person name="Arahal R. D."/>
            <person name="Lucena T."/>
        </authorList>
    </citation>
    <scope>NUCLEOTIDE SEQUENCE</scope>
    <source>
        <strain evidence="11">AS29M-1</strain>
    </source>
</reference>
<feature type="domain" description="Cytochrome c" evidence="10">
    <location>
        <begin position="199"/>
        <end position="322"/>
    </location>
</feature>
<evidence type="ECO:0000256" key="3">
    <source>
        <dbReference type="ARBA" id="ARBA00022723"/>
    </source>
</evidence>
<evidence type="ECO:0000256" key="2">
    <source>
        <dbReference type="ARBA" id="ARBA00022617"/>
    </source>
</evidence>
<evidence type="ECO:0000313" key="12">
    <source>
        <dbReference type="Proteomes" id="UP000683507"/>
    </source>
</evidence>
<evidence type="ECO:0000259" key="10">
    <source>
        <dbReference type="PROSITE" id="PS51007"/>
    </source>
</evidence>
<dbReference type="InterPro" id="IPR004852">
    <property type="entry name" value="Di-haem_cyt_c_peroxidsae"/>
</dbReference>
<comment type="cofactor">
    <cofactor evidence="8">
        <name>heme</name>
        <dbReference type="ChEBI" id="CHEBI:30413"/>
    </cofactor>
    <text evidence="8">Binds 2 heme groups.</text>
</comment>
<dbReference type="Pfam" id="PF00034">
    <property type="entry name" value="Cytochrom_C"/>
    <property type="match status" value="1"/>
</dbReference>
<dbReference type="PIRSF" id="PIRSF000294">
    <property type="entry name" value="Cytochrome-c_peroxidase"/>
    <property type="match status" value="1"/>
</dbReference>
<dbReference type="AlphaFoldDB" id="A0A916JL00"/>
<dbReference type="SUPFAM" id="SSF46626">
    <property type="entry name" value="Cytochrome c"/>
    <property type="match status" value="2"/>
</dbReference>
<dbReference type="KEGG" id="ptan:CRYO30217_00906"/>
<feature type="binding site" description="axial binding residue" evidence="9">
    <location>
        <position position="216"/>
    </location>
    <ligand>
        <name>heme c</name>
        <dbReference type="ChEBI" id="CHEBI:61717"/>
        <label>2</label>
    </ligand>
    <ligandPart>
        <name>Fe</name>
        <dbReference type="ChEBI" id="CHEBI:18248"/>
    </ligandPart>
</feature>
<feature type="binding site" description="axial binding residue" evidence="9">
    <location>
        <position position="73"/>
    </location>
    <ligand>
        <name>heme c</name>
        <dbReference type="ChEBI" id="CHEBI:61717"/>
        <label>1</label>
    </ligand>
    <ligandPart>
        <name>Fe</name>
        <dbReference type="ChEBI" id="CHEBI:18248"/>
    </ligandPart>
</feature>
<keyword evidence="3 9" id="KW-0479">Metal-binding</keyword>
<dbReference type="EMBL" id="OU015584">
    <property type="protein sequence ID" value="CAG5079284.1"/>
    <property type="molecule type" value="Genomic_DNA"/>
</dbReference>
<evidence type="ECO:0000256" key="9">
    <source>
        <dbReference type="PIRSR" id="PIRSR000294-2"/>
    </source>
</evidence>
<dbReference type="GO" id="GO:0020037">
    <property type="term" value="F:heme binding"/>
    <property type="evidence" value="ECO:0007669"/>
    <property type="project" value="InterPro"/>
</dbReference>
<feature type="binding site" description="covalent" evidence="8">
    <location>
        <position position="215"/>
    </location>
    <ligand>
        <name>heme c</name>
        <dbReference type="ChEBI" id="CHEBI:61717"/>
        <label>2</label>
    </ligand>
</feature>
<feature type="binding site" description="covalent" evidence="8">
    <location>
        <position position="212"/>
    </location>
    <ligand>
        <name>heme c</name>
        <dbReference type="ChEBI" id="CHEBI:61717"/>
        <label>2</label>
    </ligand>
</feature>
<feature type="binding site" description="covalent" evidence="8">
    <location>
        <position position="72"/>
    </location>
    <ligand>
        <name>heme c</name>
        <dbReference type="ChEBI" id="CHEBI:61717"/>
        <label>1</label>
    </ligand>
</feature>
<proteinExistence type="predicted"/>
<feature type="binding site" description="covalent" evidence="8">
    <location>
        <position position="69"/>
    </location>
    <ligand>
        <name>heme c</name>
        <dbReference type="ChEBI" id="CHEBI:61717"/>
        <label>1</label>
    </ligand>
</feature>
<keyword evidence="11" id="KW-0575">Peroxidase</keyword>
<keyword evidence="7 9" id="KW-0408">Iron</keyword>
<dbReference type="GO" id="GO:0009055">
    <property type="term" value="F:electron transfer activity"/>
    <property type="evidence" value="ECO:0007669"/>
    <property type="project" value="InterPro"/>
</dbReference>
<evidence type="ECO:0000256" key="1">
    <source>
        <dbReference type="ARBA" id="ARBA00004418"/>
    </source>
</evidence>
<accession>A0A916JL00</accession>
<dbReference type="Gene3D" id="1.10.760.10">
    <property type="entry name" value="Cytochrome c-like domain"/>
    <property type="match status" value="2"/>
</dbReference>
<dbReference type="GO" id="GO:0046872">
    <property type="term" value="F:metal ion binding"/>
    <property type="evidence" value="ECO:0007669"/>
    <property type="project" value="UniProtKB-KW"/>
</dbReference>
<dbReference type="GO" id="GO:0004130">
    <property type="term" value="F:cytochrome-c peroxidase activity"/>
    <property type="evidence" value="ECO:0007669"/>
    <property type="project" value="UniProtKB-EC"/>
</dbReference>
<dbReference type="PROSITE" id="PS51007">
    <property type="entry name" value="CYTC"/>
    <property type="match status" value="1"/>
</dbReference>
<keyword evidence="12" id="KW-1185">Reference proteome</keyword>
<protein>
    <submittedName>
        <fullName evidence="11">Cytochrome c551 peroxidase</fullName>
        <ecNumber evidence="11">1.11.1.5</ecNumber>
    </submittedName>
</protein>